<protein>
    <recommendedName>
        <fullName evidence="1">GGDEF domain-containing protein</fullName>
    </recommendedName>
</protein>
<evidence type="ECO:0000313" key="2">
    <source>
        <dbReference type="EMBL" id="GAA0776485.1"/>
    </source>
</evidence>
<dbReference type="PROSITE" id="PS50887">
    <property type="entry name" value="GGDEF"/>
    <property type="match status" value="1"/>
</dbReference>
<dbReference type="InterPro" id="IPR029787">
    <property type="entry name" value="Nucleotide_cyclase"/>
</dbReference>
<dbReference type="InterPro" id="IPR043128">
    <property type="entry name" value="Rev_trsase/Diguanyl_cyclase"/>
</dbReference>
<dbReference type="NCBIfam" id="TIGR00254">
    <property type="entry name" value="GGDEF"/>
    <property type="match status" value="1"/>
</dbReference>
<dbReference type="InterPro" id="IPR011990">
    <property type="entry name" value="TPR-like_helical_dom_sf"/>
</dbReference>
<feature type="domain" description="GGDEF" evidence="1">
    <location>
        <begin position="561"/>
        <end position="695"/>
    </location>
</feature>
<dbReference type="InterPro" id="IPR003018">
    <property type="entry name" value="GAF"/>
</dbReference>
<dbReference type="PANTHER" id="PTHR45138:SF9">
    <property type="entry name" value="DIGUANYLATE CYCLASE DGCM-RELATED"/>
    <property type="match status" value="1"/>
</dbReference>
<dbReference type="Gene3D" id="3.30.450.40">
    <property type="match status" value="1"/>
</dbReference>
<dbReference type="RefSeq" id="WP_343827293.1">
    <property type="nucleotide sequence ID" value="NZ_BAAACI010000007.1"/>
</dbReference>
<dbReference type="Gene3D" id="1.25.40.10">
    <property type="entry name" value="Tetratricopeptide repeat domain"/>
    <property type="match status" value="2"/>
</dbReference>
<name>A0ABP3W772_CLOSU</name>
<dbReference type="InterPro" id="IPR019734">
    <property type="entry name" value="TPR_rpt"/>
</dbReference>
<dbReference type="Gene3D" id="3.30.70.270">
    <property type="match status" value="1"/>
</dbReference>
<dbReference type="SUPFAM" id="SSF55073">
    <property type="entry name" value="Nucleotide cyclase"/>
    <property type="match status" value="1"/>
</dbReference>
<dbReference type="SMART" id="SM00267">
    <property type="entry name" value="GGDEF"/>
    <property type="match status" value="1"/>
</dbReference>
<dbReference type="SMART" id="SM00065">
    <property type="entry name" value="GAF"/>
    <property type="match status" value="1"/>
</dbReference>
<dbReference type="Pfam" id="PF13185">
    <property type="entry name" value="GAF_2"/>
    <property type="match status" value="1"/>
</dbReference>
<dbReference type="InterPro" id="IPR000160">
    <property type="entry name" value="GGDEF_dom"/>
</dbReference>
<dbReference type="Proteomes" id="UP001501047">
    <property type="component" value="Unassembled WGS sequence"/>
</dbReference>
<dbReference type="SMART" id="SM00028">
    <property type="entry name" value="TPR"/>
    <property type="match status" value="5"/>
</dbReference>
<dbReference type="PANTHER" id="PTHR45138">
    <property type="entry name" value="REGULATORY COMPONENTS OF SENSORY TRANSDUCTION SYSTEM"/>
    <property type="match status" value="1"/>
</dbReference>
<dbReference type="InterPro" id="IPR029016">
    <property type="entry name" value="GAF-like_dom_sf"/>
</dbReference>
<dbReference type="SUPFAM" id="SSF48452">
    <property type="entry name" value="TPR-like"/>
    <property type="match status" value="2"/>
</dbReference>
<evidence type="ECO:0000259" key="1">
    <source>
        <dbReference type="PROSITE" id="PS50887"/>
    </source>
</evidence>
<dbReference type="Pfam" id="PF00990">
    <property type="entry name" value="GGDEF"/>
    <property type="match status" value="1"/>
</dbReference>
<sequence length="697" mass="80223">MYKDSREEVLNRLREDPNYIDQFVEYVRQQLVSNSENTKSILDEGLKICNENKNIRGVAWCSGNIGWYFNYSGTYEKGVEWLLKANTLFQKLGDEEGKLYVANGLMSAYFQLGLCELSTKWGKVALKIVKEIKDDRFFAIILNNICINYLNLGKYEEAKRIIDSLQDIPYGDKDTMKISMYQVIAEIECELGDLDKAMKFINESIEIGEKLNYEIVRSEALRIRGKINFKAGKHKEAEADYSEGLDHAIKREYYEIQANILEAWAQGDLINGKYDEAISKLVRALEISEKNKCVLINRNIYNQLYLLNKKTNNYKESLEYYEKYVGINNELNCKTNDLSLADLENEKSKQEAAIFKSLYDDIKVISTIGQKITSDLNFEKILENIHKEISMIMDAEVIGVSILKESERILDYALFIDRGNNLNLKNVHVEDETSIGAYCVRNRSTILINDLHNDYKKYVPKLKVNVSVDDTKSAMYCPLILEDKVRGFLNVQSYKKNAYTENDLNKLKILASYVAIALENSYLYNRTKYFSSHDFLTGLLSRMEIFEKGEKIFKEHASERKKLAVIMIDIDDFKLINDKYGHSYGDSVLKMVGGIIKNNVKDYGIAGRYGGEEFLVILQDISERKVYAICENIRASIERANTYYGEKSKLKVTSSLGIFMCSGKEKNIDQCINFADEALYIAKAEGKNKLVKYENYS</sequence>
<accession>A0ABP3W772</accession>
<dbReference type="SUPFAM" id="SSF55781">
    <property type="entry name" value="GAF domain-like"/>
    <property type="match status" value="1"/>
</dbReference>
<dbReference type="CDD" id="cd01949">
    <property type="entry name" value="GGDEF"/>
    <property type="match status" value="1"/>
</dbReference>
<dbReference type="InterPro" id="IPR050469">
    <property type="entry name" value="Diguanylate_Cyclase"/>
</dbReference>
<keyword evidence="3" id="KW-1185">Reference proteome</keyword>
<gene>
    <name evidence="2" type="ORF">GCM10008908_29980</name>
</gene>
<proteinExistence type="predicted"/>
<reference evidence="3" key="1">
    <citation type="journal article" date="2019" name="Int. J. Syst. Evol. Microbiol.">
        <title>The Global Catalogue of Microorganisms (GCM) 10K type strain sequencing project: providing services to taxonomists for standard genome sequencing and annotation.</title>
        <authorList>
            <consortium name="The Broad Institute Genomics Platform"/>
            <consortium name="The Broad Institute Genome Sequencing Center for Infectious Disease"/>
            <person name="Wu L."/>
            <person name="Ma J."/>
        </authorList>
    </citation>
    <scope>NUCLEOTIDE SEQUENCE [LARGE SCALE GENOMIC DNA]</scope>
    <source>
        <strain evidence="3">JCM 1417</strain>
    </source>
</reference>
<dbReference type="EMBL" id="BAAACI010000007">
    <property type="protein sequence ID" value="GAA0776485.1"/>
    <property type="molecule type" value="Genomic_DNA"/>
</dbReference>
<comment type="caution">
    <text evidence="2">The sequence shown here is derived from an EMBL/GenBank/DDBJ whole genome shotgun (WGS) entry which is preliminary data.</text>
</comment>
<evidence type="ECO:0000313" key="3">
    <source>
        <dbReference type="Proteomes" id="UP001501047"/>
    </source>
</evidence>
<organism evidence="2 3">
    <name type="scientific">Clostridium subterminale</name>
    <dbReference type="NCBI Taxonomy" id="1550"/>
    <lineage>
        <taxon>Bacteria</taxon>
        <taxon>Bacillati</taxon>
        <taxon>Bacillota</taxon>
        <taxon>Clostridia</taxon>
        <taxon>Eubacteriales</taxon>
        <taxon>Clostridiaceae</taxon>
        <taxon>Clostridium</taxon>
    </lineage>
</organism>